<protein>
    <submittedName>
        <fullName evidence="1">Uncharacterized protein</fullName>
    </submittedName>
</protein>
<evidence type="ECO:0000313" key="1">
    <source>
        <dbReference type="EMBL" id="CAF1318804.1"/>
    </source>
</evidence>
<proteinExistence type="predicted"/>
<gene>
    <name evidence="1" type="ORF">EDS130_LOCUS31548</name>
</gene>
<reference evidence="1" key="1">
    <citation type="submission" date="2021-02" db="EMBL/GenBank/DDBJ databases">
        <authorList>
            <person name="Nowell W R."/>
        </authorList>
    </citation>
    <scope>NUCLEOTIDE SEQUENCE</scope>
</reference>
<accession>A0A815EZ33</accession>
<organism evidence="1 2">
    <name type="scientific">Adineta ricciae</name>
    <name type="common">Rotifer</name>
    <dbReference type="NCBI Taxonomy" id="249248"/>
    <lineage>
        <taxon>Eukaryota</taxon>
        <taxon>Metazoa</taxon>
        <taxon>Spiralia</taxon>
        <taxon>Gnathifera</taxon>
        <taxon>Rotifera</taxon>
        <taxon>Eurotatoria</taxon>
        <taxon>Bdelloidea</taxon>
        <taxon>Adinetida</taxon>
        <taxon>Adinetidae</taxon>
        <taxon>Adineta</taxon>
    </lineage>
</organism>
<dbReference type="EMBL" id="CAJNOJ010000232">
    <property type="protein sequence ID" value="CAF1318804.1"/>
    <property type="molecule type" value="Genomic_DNA"/>
</dbReference>
<name>A0A815EZ33_ADIRI</name>
<dbReference type="AlphaFoldDB" id="A0A815EZ33"/>
<sequence>MRSTYLKTTRRRLNTLELCIDRRSINKISSYSSNQARVFINNNDSYESIVSIEKQPSICIIFERKRSK</sequence>
<dbReference type="Proteomes" id="UP000663852">
    <property type="component" value="Unassembled WGS sequence"/>
</dbReference>
<comment type="caution">
    <text evidence="1">The sequence shown here is derived from an EMBL/GenBank/DDBJ whole genome shotgun (WGS) entry which is preliminary data.</text>
</comment>
<evidence type="ECO:0000313" key="2">
    <source>
        <dbReference type="Proteomes" id="UP000663852"/>
    </source>
</evidence>